<gene>
    <name evidence="3" type="ORF">SCHCODRAFT_109430</name>
</gene>
<evidence type="ECO:0000313" key="3">
    <source>
        <dbReference type="EMBL" id="EFI97519.1"/>
    </source>
</evidence>
<proteinExistence type="predicted"/>
<sequence length="288" mass="32406">MRKRSSQHPAHEPSAKVRIVDSSNSGTHTPSYDVLVQEIQVLRQQVASLTEKVSSQEQELDALMNEENEHLVHAQDEYSREYRQSLAKDAAISDMRRSLSKIQSTSGSFHMSAAKLIPMSIEGAGASDSSSREHASEHNLLEKYAVLEKTYQKKEEEMTLKIKRMEGDLFQRQERIMQLVADNTVLKRAALGSSGGKAMQQITQAHREVQTDATEQTATLATARPKLVLEPSRIRKMRKGELIEQLDMWRKETQAPNLPIYDTATAPNKPTVLADVLQVVRKYPDGKV</sequence>
<evidence type="ECO:0000313" key="4">
    <source>
        <dbReference type="Proteomes" id="UP000007431"/>
    </source>
</evidence>
<feature type="non-terminal residue" evidence="3">
    <location>
        <position position="288"/>
    </location>
</feature>
<dbReference type="GeneID" id="9592634"/>
<dbReference type="RefSeq" id="XP_003032422.1">
    <property type="nucleotide sequence ID" value="XM_003032376.1"/>
</dbReference>
<feature type="region of interest" description="Disordered" evidence="2">
    <location>
        <begin position="1"/>
        <end position="29"/>
    </location>
</feature>
<dbReference type="EMBL" id="GL377306">
    <property type="protein sequence ID" value="EFI97519.1"/>
    <property type="molecule type" value="Genomic_DNA"/>
</dbReference>
<dbReference type="HOGENOM" id="CLU_966944_0_0_1"/>
<evidence type="ECO:0000256" key="2">
    <source>
        <dbReference type="SAM" id="MobiDB-lite"/>
    </source>
</evidence>
<evidence type="ECO:0000256" key="1">
    <source>
        <dbReference type="SAM" id="Coils"/>
    </source>
</evidence>
<dbReference type="AlphaFoldDB" id="D8Q638"/>
<dbReference type="KEGG" id="scm:SCHCO_02667486"/>
<feature type="coiled-coil region" evidence="1">
    <location>
        <begin position="32"/>
        <end position="66"/>
    </location>
</feature>
<protein>
    <submittedName>
        <fullName evidence="3">Uncharacterized protein</fullName>
    </submittedName>
</protein>
<name>D8Q638_SCHCM</name>
<dbReference type="InParanoid" id="D8Q638"/>
<feature type="compositionally biased region" description="Basic and acidic residues" evidence="2">
    <location>
        <begin position="9"/>
        <end position="19"/>
    </location>
</feature>
<dbReference type="Proteomes" id="UP000007431">
    <property type="component" value="Unassembled WGS sequence"/>
</dbReference>
<keyword evidence="4" id="KW-1185">Reference proteome</keyword>
<dbReference type="VEuPathDB" id="FungiDB:SCHCODRAFT_02667486"/>
<organism evidence="4">
    <name type="scientific">Schizophyllum commune (strain H4-8 / FGSC 9210)</name>
    <name type="common">Split gill fungus</name>
    <dbReference type="NCBI Taxonomy" id="578458"/>
    <lineage>
        <taxon>Eukaryota</taxon>
        <taxon>Fungi</taxon>
        <taxon>Dikarya</taxon>
        <taxon>Basidiomycota</taxon>
        <taxon>Agaricomycotina</taxon>
        <taxon>Agaricomycetes</taxon>
        <taxon>Agaricomycetidae</taxon>
        <taxon>Agaricales</taxon>
        <taxon>Schizophyllaceae</taxon>
        <taxon>Schizophyllum</taxon>
    </lineage>
</organism>
<keyword evidence="1" id="KW-0175">Coiled coil</keyword>
<reference evidence="3 4" key="1">
    <citation type="journal article" date="2010" name="Nat. Biotechnol.">
        <title>Genome sequence of the model mushroom Schizophyllum commune.</title>
        <authorList>
            <person name="Ohm R.A."/>
            <person name="de Jong J.F."/>
            <person name="Lugones L.G."/>
            <person name="Aerts A."/>
            <person name="Kothe E."/>
            <person name="Stajich J.E."/>
            <person name="de Vries R.P."/>
            <person name="Record E."/>
            <person name="Levasseur A."/>
            <person name="Baker S.E."/>
            <person name="Bartholomew K.A."/>
            <person name="Coutinho P.M."/>
            <person name="Erdmann S."/>
            <person name="Fowler T.J."/>
            <person name="Gathman A.C."/>
            <person name="Lombard V."/>
            <person name="Henrissat B."/>
            <person name="Knabe N."/>
            <person name="Kuees U."/>
            <person name="Lilly W.W."/>
            <person name="Lindquist E."/>
            <person name="Lucas S."/>
            <person name="Magnuson J.K."/>
            <person name="Piumi F."/>
            <person name="Raudaskoski M."/>
            <person name="Salamov A."/>
            <person name="Schmutz J."/>
            <person name="Schwarze F.W.M.R."/>
            <person name="vanKuyk P.A."/>
            <person name="Horton J.S."/>
            <person name="Grigoriev I.V."/>
            <person name="Woesten H.A.B."/>
        </authorList>
    </citation>
    <scope>NUCLEOTIDE SEQUENCE [LARGE SCALE GENOMIC DNA]</scope>
    <source>
        <strain evidence="4">H4-8 / FGSC 9210</strain>
    </source>
</reference>
<accession>D8Q638</accession>